<keyword evidence="3" id="KW-0812">Transmembrane</keyword>
<keyword evidence="5" id="KW-0472">Membrane</keyword>
<accession>T1IQ56</accession>
<dbReference type="PANTHER" id="PTHR11266:SF75">
    <property type="entry name" value="IP10007P-RELATED"/>
    <property type="match status" value="1"/>
</dbReference>
<comment type="similarity">
    <text evidence="2 6">Belongs to the peroxisomal membrane protein PXMP2/4 family.</text>
</comment>
<evidence type="ECO:0000256" key="1">
    <source>
        <dbReference type="ARBA" id="ARBA00004141"/>
    </source>
</evidence>
<evidence type="ECO:0000313" key="7">
    <source>
        <dbReference type="EnsemblMetazoa" id="SMAR003164-PA"/>
    </source>
</evidence>
<dbReference type="PANTHER" id="PTHR11266">
    <property type="entry name" value="PEROXISOMAL MEMBRANE PROTEIN 2, PXMP2 MPV17"/>
    <property type="match status" value="1"/>
</dbReference>
<keyword evidence="8" id="KW-1185">Reference proteome</keyword>
<dbReference type="STRING" id="126957.T1IQ56"/>
<reference evidence="8" key="1">
    <citation type="submission" date="2011-05" db="EMBL/GenBank/DDBJ databases">
        <authorList>
            <person name="Richards S.R."/>
            <person name="Qu J."/>
            <person name="Jiang H."/>
            <person name="Jhangiani S.N."/>
            <person name="Agravi P."/>
            <person name="Goodspeed R."/>
            <person name="Gross S."/>
            <person name="Mandapat C."/>
            <person name="Jackson L."/>
            <person name="Mathew T."/>
            <person name="Pu L."/>
            <person name="Thornton R."/>
            <person name="Saada N."/>
            <person name="Wilczek-Boney K.B."/>
            <person name="Lee S."/>
            <person name="Kovar C."/>
            <person name="Wu Y."/>
            <person name="Scherer S.E."/>
            <person name="Worley K.C."/>
            <person name="Muzny D.M."/>
            <person name="Gibbs R."/>
        </authorList>
    </citation>
    <scope>NUCLEOTIDE SEQUENCE</scope>
    <source>
        <strain evidence="8">Brora</strain>
    </source>
</reference>
<organism evidence="7 8">
    <name type="scientific">Strigamia maritima</name>
    <name type="common">European centipede</name>
    <name type="synonym">Geophilus maritimus</name>
    <dbReference type="NCBI Taxonomy" id="126957"/>
    <lineage>
        <taxon>Eukaryota</taxon>
        <taxon>Metazoa</taxon>
        <taxon>Ecdysozoa</taxon>
        <taxon>Arthropoda</taxon>
        <taxon>Myriapoda</taxon>
        <taxon>Chilopoda</taxon>
        <taxon>Pleurostigmophora</taxon>
        <taxon>Geophilomorpha</taxon>
        <taxon>Linotaeniidae</taxon>
        <taxon>Strigamia</taxon>
    </lineage>
</organism>
<dbReference type="GO" id="GO:0005739">
    <property type="term" value="C:mitochondrion"/>
    <property type="evidence" value="ECO:0007669"/>
    <property type="project" value="TreeGrafter"/>
</dbReference>
<sequence length="177" mass="20629">MNWSRQIFNKYPITRGIVTYGFSYATSDLIAQTFFRPEQEKFNWKEVSRFGLFGSLWVAPTVYTWIKTSSKLFPAPNLQNALKKAIVEQFTYCPFAITTFYTGMNLLQGRSMDHATNELREKFWPTYQTGALYWVSVQTLNFAMIIEKNRVPVMSVASLVWGTFLSYMKFEKVWGGK</sequence>
<dbReference type="Pfam" id="PF04117">
    <property type="entry name" value="Mpv17_PMP22"/>
    <property type="match status" value="1"/>
</dbReference>
<dbReference type="OMA" id="AYMKTRH"/>
<keyword evidence="4" id="KW-1133">Transmembrane helix</keyword>
<name>T1IQ56_STRMM</name>
<dbReference type="AlphaFoldDB" id="T1IQ56"/>
<evidence type="ECO:0000256" key="6">
    <source>
        <dbReference type="RuleBase" id="RU363053"/>
    </source>
</evidence>
<dbReference type="EMBL" id="JH431448">
    <property type="status" value="NOT_ANNOTATED_CDS"/>
    <property type="molecule type" value="Genomic_DNA"/>
</dbReference>
<evidence type="ECO:0000256" key="3">
    <source>
        <dbReference type="ARBA" id="ARBA00022692"/>
    </source>
</evidence>
<evidence type="ECO:0000313" key="8">
    <source>
        <dbReference type="Proteomes" id="UP000014500"/>
    </source>
</evidence>
<proteinExistence type="inferred from homology"/>
<dbReference type="HOGENOM" id="CLU_049109_4_2_1"/>
<dbReference type="InterPro" id="IPR007248">
    <property type="entry name" value="Mpv17_PMP22"/>
</dbReference>
<dbReference type="Proteomes" id="UP000014500">
    <property type="component" value="Unassembled WGS sequence"/>
</dbReference>
<dbReference type="EnsemblMetazoa" id="SMAR003164-RA">
    <property type="protein sequence ID" value="SMAR003164-PA"/>
    <property type="gene ID" value="SMAR003164"/>
</dbReference>
<dbReference type="EnsemblMetazoa" id="SMAR004190-RA">
    <property type="protein sequence ID" value="SMAR004190-PA"/>
    <property type="gene ID" value="SMAR004190"/>
</dbReference>
<reference evidence="7" key="2">
    <citation type="submission" date="2015-02" db="UniProtKB">
        <authorList>
            <consortium name="EnsemblMetazoa"/>
        </authorList>
    </citation>
    <scope>IDENTIFICATION</scope>
</reference>
<dbReference type="GO" id="GO:0016020">
    <property type="term" value="C:membrane"/>
    <property type="evidence" value="ECO:0007669"/>
    <property type="project" value="UniProtKB-SubCell"/>
</dbReference>
<dbReference type="EMBL" id="AFFK01018203">
    <property type="status" value="NOT_ANNOTATED_CDS"/>
    <property type="molecule type" value="Genomic_DNA"/>
</dbReference>
<evidence type="ECO:0000256" key="2">
    <source>
        <dbReference type="ARBA" id="ARBA00006824"/>
    </source>
</evidence>
<evidence type="ECO:0000256" key="4">
    <source>
        <dbReference type="ARBA" id="ARBA00022989"/>
    </source>
</evidence>
<dbReference type="eggNOG" id="KOG1944">
    <property type="taxonomic scope" value="Eukaryota"/>
</dbReference>
<evidence type="ECO:0000256" key="5">
    <source>
        <dbReference type="ARBA" id="ARBA00023136"/>
    </source>
</evidence>
<comment type="subcellular location">
    <subcellularLocation>
        <location evidence="1">Membrane</location>
        <topology evidence="1">Multi-pass membrane protein</topology>
    </subcellularLocation>
</comment>
<protein>
    <recommendedName>
        <fullName evidence="9">Mpv17-like protein</fullName>
    </recommendedName>
</protein>
<evidence type="ECO:0008006" key="9">
    <source>
        <dbReference type="Google" id="ProtNLM"/>
    </source>
</evidence>